<evidence type="ECO:0000313" key="8">
    <source>
        <dbReference type="EMBL" id="KAJ7392605.1"/>
    </source>
</evidence>
<feature type="disulfide bond" evidence="4">
    <location>
        <begin position="920"/>
        <end position="929"/>
    </location>
</feature>
<dbReference type="PROSITE" id="PS50026">
    <property type="entry name" value="EGF_3"/>
    <property type="match status" value="3"/>
</dbReference>
<keyword evidence="2" id="KW-0677">Repeat</keyword>
<dbReference type="InterPro" id="IPR055353">
    <property type="entry name" value="DUF7619"/>
</dbReference>
<feature type="domain" description="EGF-like" evidence="7">
    <location>
        <begin position="793"/>
        <end position="827"/>
    </location>
</feature>
<protein>
    <recommendedName>
        <fullName evidence="7">EGF-like domain-containing protein</fullName>
    </recommendedName>
</protein>
<keyword evidence="6" id="KW-0472">Membrane</keyword>
<gene>
    <name evidence="8" type="ORF">OS493_010256</name>
</gene>
<evidence type="ECO:0000256" key="5">
    <source>
        <dbReference type="SAM" id="MobiDB-lite"/>
    </source>
</evidence>
<name>A0A9X0A3Y2_9CNID</name>
<accession>A0A9X0A3Y2</accession>
<evidence type="ECO:0000256" key="2">
    <source>
        <dbReference type="ARBA" id="ARBA00022737"/>
    </source>
</evidence>
<dbReference type="PROSITE" id="PS00022">
    <property type="entry name" value="EGF_1"/>
    <property type="match status" value="2"/>
</dbReference>
<evidence type="ECO:0000259" key="7">
    <source>
        <dbReference type="PROSITE" id="PS50026"/>
    </source>
</evidence>
<dbReference type="PANTHER" id="PTHR11219">
    <property type="entry name" value="TENEURIN AND N-ACETYLGLUCOSAMINE-1-PHOSPHODIESTER ALPHA-N-ACETYLGLUCOSAMINIDASE"/>
    <property type="match status" value="1"/>
</dbReference>
<keyword evidence="1 4" id="KW-0245">EGF-like domain</keyword>
<dbReference type="OrthoDB" id="5989046at2759"/>
<reference evidence="8" key="1">
    <citation type="submission" date="2023-01" db="EMBL/GenBank/DDBJ databases">
        <title>Genome assembly of the deep-sea coral Lophelia pertusa.</title>
        <authorList>
            <person name="Herrera S."/>
            <person name="Cordes E."/>
        </authorList>
    </citation>
    <scope>NUCLEOTIDE SEQUENCE</scope>
    <source>
        <strain evidence="8">USNM1676648</strain>
        <tissue evidence="8">Polyp</tissue>
    </source>
</reference>
<dbReference type="Gene3D" id="2.60.120.260">
    <property type="entry name" value="Galactose-binding domain-like"/>
    <property type="match status" value="2"/>
</dbReference>
<keyword evidence="6" id="KW-1133">Transmembrane helix</keyword>
<dbReference type="Proteomes" id="UP001163046">
    <property type="component" value="Unassembled WGS sequence"/>
</dbReference>
<feature type="disulfide bond" evidence="4">
    <location>
        <begin position="481"/>
        <end position="490"/>
    </location>
</feature>
<evidence type="ECO:0000313" key="9">
    <source>
        <dbReference type="Proteomes" id="UP001163046"/>
    </source>
</evidence>
<dbReference type="AlphaFoldDB" id="A0A9X0A3Y2"/>
<keyword evidence="9" id="KW-1185">Reference proteome</keyword>
<evidence type="ECO:0000256" key="3">
    <source>
        <dbReference type="ARBA" id="ARBA00023157"/>
    </source>
</evidence>
<dbReference type="Pfam" id="PF24595">
    <property type="entry name" value="DUF7619"/>
    <property type="match status" value="2"/>
</dbReference>
<dbReference type="Gene3D" id="2.10.25.10">
    <property type="entry name" value="Laminin"/>
    <property type="match status" value="3"/>
</dbReference>
<dbReference type="PANTHER" id="PTHR11219:SF69">
    <property type="entry name" value="TENEURIN-A"/>
    <property type="match status" value="1"/>
</dbReference>
<dbReference type="InterPro" id="IPR000742">
    <property type="entry name" value="EGF"/>
</dbReference>
<dbReference type="PROSITE" id="PS01186">
    <property type="entry name" value="EGF_2"/>
    <property type="match status" value="3"/>
</dbReference>
<feature type="domain" description="EGF-like" evidence="7">
    <location>
        <begin position="896"/>
        <end position="930"/>
    </location>
</feature>
<keyword evidence="6" id="KW-0812">Transmembrane</keyword>
<comment type="caution">
    <text evidence="8">The sequence shown here is derived from an EMBL/GenBank/DDBJ whole genome shotgun (WGS) entry which is preliminary data.</text>
</comment>
<feature type="domain" description="EGF-like" evidence="7">
    <location>
        <begin position="457"/>
        <end position="491"/>
    </location>
</feature>
<sequence>MRSLEDFLALIHLVFKGKSINLYSYAANNPVMLKDPRGRFIATVGGGFVSAGVDVAAYMAAQKLKNEKISVGGVVSTAVSGFVTHFFKRAKIVVAAISGVGSSIIRQQIDGGSVNVRRALEDGINSAISAAIPGFNGFVGKTLKNRYAPTAKDITKWGKIVLKISITWVRSWDPNDMIGPPGYGNARFISLKTPLTYKIRFENDANATAPAQHVIVLHTLDQDLDIRTFRITGFGFGSFTKTFTSSVASVQETINLVSEKNIYVRVLAGIDVMTREARWEFQSLDPETGEAPDDPRTGFLPPNNGTTGQGYVTFSVRLKKNVPSLARIDAKASIYFDKNEPIDTPPIFNTIDSLSPSSNISVISDVMKAGKLAVDIDTQDEGSGVQSVDMFYQISEGNEPLQDQSLLPLLSGITDDTAFLPLPPGKTYALLALAVDHVGNRQPMDWNRAITVDFTLPKPSCERLNNCSGHGNCSVLNLCICEDGFYDVNCSLDFPLRFETPVINSMYSDTNEDMRTQLYLSAFIPDIENSSYNENFKLKLYIDEVPQEFTFNKGNKSANRVILEREDFGDIWMTPKKDFSGLVKLNITAEATTPRETKIASSQIEIKIKAVADMPFLNVSVPCHHWNSSEKIIPVSLESHLNDRDGSENLTIIFSGLPSDYRSVYENVTTFVNGSNDTAPHNSPGWFISFNGTLKPFVLSIIAIATERSNGDKANRTVAVDVAFCVTCEAVNNCSGHGRCSEVNTCACESGFKGSLDCSKVSCEEVSNCSGHGNCTGPNMCVCETGYKSVGCSQVSCELVNHCSDHGVCSGPNVCSCHSGYKGINCTEVSCEAMNNCSNHGNCTGPNECTCEKGFQAGEDCSKVSCESLDHCFNHGNCSGPNVCSCHSGFKGLNCSEVTCEALNNCSNHGSCIGPNECTCEKGFQGTDCSEVISEEQGGSFMSRAAVVGVSIGACVLFLLLLFLMFYCCKKRKRRRQSRPQRKDSSVIYSNQTYSMAPLKRQERID</sequence>
<evidence type="ECO:0000256" key="4">
    <source>
        <dbReference type="PROSITE-ProRule" id="PRU00076"/>
    </source>
</evidence>
<feature type="disulfide bond" evidence="4">
    <location>
        <begin position="817"/>
        <end position="826"/>
    </location>
</feature>
<feature type="transmembrane region" description="Helical" evidence="6">
    <location>
        <begin position="945"/>
        <end position="969"/>
    </location>
</feature>
<keyword evidence="3 4" id="KW-1015">Disulfide bond</keyword>
<evidence type="ECO:0000256" key="1">
    <source>
        <dbReference type="ARBA" id="ARBA00022536"/>
    </source>
</evidence>
<comment type="caution">
    <text evidence="4">Lacks conserved residue(s) required for the propagation of feature annotation.</text>
</comment>
<dbReference type="GO" id="GO:0008045">
    <property type="term" value="P:motor neuron axon guidance"/>
    <property type="evidence" value="ECO:0007669"/>
    <property type="project" value="TreeGrafter"/>
</dbReference>
<dbReference type="CDD" id="cd00054">
    <property type="entry name" value="EGF_CA"/>
    <property type="match status" value="1"/>
</dbReference>
<dbReference type="SMART" id="SM00181">
    <property type="entry name" value="EGF"/>
    <property type="match status" value="7"/>
</dbReference>
<dbReference type="InterPro" id="IPR051216">
    <property type="entry name" value="Teneurin"/>
</dbReference>
<evidence type="ECO:0000256" key="6">
    <source>
        <dbReference type="SAM" id="Phobius"/>
    </source>
</evidence>
<dbReference type="Pfam" id="PF25024">
    <property type="entry name" value="EGF_TEN"/>
    <property type="match status" value="1"/>
</dbReference>
<dbReference type="EMBL" id="MU825400">
    <property type="protein sequence ID" value="KAJ7392605.1"/>
    <property type="molecule type" value="Genomic_DNA"/>
</dbReference>
<organism evidence="8 9">
    <name type="scientific">Desmophyllum pertusum</name>
    <dbReference type="NCBI Taxonomy" id="174260"/>
    <lineage>
        <taxon>Eukaryota</taxon>
        <taxon>Metazoa</taxon>
        <taxon>Cnidaria</taxon>
        <taxon>Anthozoa</taxon>
        <taxon>Hexacorallia</taxon>
        <taxon>Scleractinia</taxon>
        <taxon>Caryophylliina</taxon>
        <taxon>Caryophylliidae</taxon>
        <taxon>Desmophyllum</taxon>
    </lineage>
</organism>
<proteinExistence type="predicted"/>
<feature type="region of interest" description="Disordered" evidence="5">
    <location>
        <begin position="285"/>
        <end position="306"/>
    </location>
</feature>